<evidence type="ECO:0000313" key="7">
    <source>
        <dbReference type="Proteomes" id="UP000244336"/>
    </source>
</evidence>
<feature type="region of interest" description="Disordered" evidence="5">
    <location>
        <begin position="23"/>
        <end position="48"/>
    </location>
</feature>
<dbReference type="EMBL" id="CM009752">
    <property type="protein sequence ID" value="PUZ61685.1"/>
    <property type="molecule type" value="Genomic_DNA"/>
</dbReference>
<dbReference type="AlphaFoldDB" id="A0A2T7E1F7"/>
<dbReference type="Gene3D" id="3.40.50.2000">
    <property type="entry name" value="Glycogen Phosphorylase B"/>
    <property type="match status" value="2"/>
</dbReference>
<dbReference type="Pfam" id="PF00201">
    <property type="entry name" value="UDPGT"/>
    <property type="match status" value="1"/>
</dbReference>
<dbReference type="SUPFAM" id="SSF53756">
    <property type="entry name" value="UDP-Glycosyltransferase/glycogen phosphorylase"/>
    <property type="match status" value="1"/>
</dbReference>
<dbReference type="PROSITE" id="PS00375">
    <property type="entry name" value="UDPGT"/>
    <property type="match status" value="1"/>
</dbReference>
<evidence type="ECO:0000256" key="3">
    <source>
        <dbReference type="RuleBase" id="RU003718"/>
    </source>
</evidence>
<dbReference type="PANTHER" id="PTHR48047">
    <property type="entry name" value="GLYCOSYLTRANSFERASE"/>
    <property type="match status" value="1"/>
</dbReference>
<organism evidence="6 7">
    <name type="scientific">Panicum hallii var. hallii</name>
    <dbReference type="NCBI Taxonomy" id="1504633"/>
    <lineage>
        <taxon>Eukaryota</taxon>
        <taxon>Viridiplantae</taxon>
        <taxon>Streptophyta</taxon>
        <taxon>Embryophyta</taxon>
        <taxon>Tracheophyta</taxon>
        <taxon>Spermatophyta</taxon>
        <taxon>Magnoliopsida</taxon>
        <taxon>Liliopsida</taxon>
        <taxon>Poales</taxon>
        <taxon>Poaceae</taxon>
        <taxon>PACMAD clade</taxon>
        <taxon>Panicoideae</taxon>
        <taxon>Panicodae</taxon>
        <taxon>Paniceae</taxon>
        <taxon>Panicinae</taxon>
        <taxon>Panicum</taxon>
        <taxon>Panicum sect. Panicum</taxon>
    </lineage>
</organism>
<proteinExistence type="inferred from homology"/>
<dbReference type="FunFam" id="3.40.50.2000:FF:000047">
    <property type="entry name" value="Glycosyltransferase"/>
    <property type="match status" value="1"/>
</dbReference>
<protein>
    <recommendedName>
        <fullName evidence="4">Glycosyltransferase</fullName>
        <ecNumber evidence="4">2.4.1.-</ecNumber>
    </recommendedName>
</protein>
<dbReference type="InterPro" id="IPR035595">
    <property type="entry name" value="UDP_glycos_trans_CS"/>
</dbReference>
<keyword evidence="2 3" id="KW-0808">Transferase</keyword>
<gene>
    <name evidence="6" type="ORF">GQ55_4G297100</name>
</gene>
<feature type="compositionally biased region" description="Low complexity" evidence="5">
    <location>
        <begin position="23"/>
        <end position="40"/>
    </location>
</feature>
<dbReference type="InterPro" id="IPR002213">
    <property type="entry name" value="UDP_glucos_trans"/>
</dbReference>
<evidence type="ECO:0000313" key="6">
    <source>
        <dbReference type="EMBL" id="PUZ61685.1"/>
    </source>
</evidence>
<dbReference type="EC" id="2.4.1.-" evidence="4"/>
<dbReference type="GO" id="GO:0035251">
    <property type="term" value="F:UDP-glucosyltransferase activity"/>
    <property type="evidence" value="ECO:0007669"/>
    <property type="project" value="TreeGrafter"/>
</dbReference>
<keyword evidence="7" id="KW-1185">Reference proteome</keyword>
<dbReference type="OrthoDB" id="5835829at2759"/>
<sequence length="547" mass="58885">MMPCAAPRSQQHNRARKQQLIVSSASTTTATMTSQGQSATLGRGDAENDAGGSKAAHFVFVPLREQGHLIPAVDTALLLATHGAVCTIVAPPSTAALVRPTVDSARRSGLQVRLAEFPLDYATAGLPEGADDGDSIPPMQMWNYYRAMALLRAPIESYLRAHAPYPTCVVSDFVHPWTTELAANLGVPRLTFFSMCTFGLLCQHNLERFHAWDGVEDPNEPVVVPGLGRRFEVTRAQAPGFFRGIPIPCWEEFADYVERARAEADGVIVNTFQEMEPEYVAGYAAARKMKVWTVGPVSTYHQRRTTLASTLASRGLRTSAIDPEECRRWLDGRAPGSVVYVSFGSISQADPKQVVELGLGLEASGHPFVWMLRNADGYHEAVRGFLRELEARVAGRGLLVRGWAPQLLVLSHDAVGGFVTHCGWNSTLEAVAAGLPVVTWPHFTDQFLNEKMAVEVLGIGVSVGVTEPLTYQAVAKEIVVGRGVVEAAVRSVMGDGEEAEGRRRRARALAAMARAAAQPGGSSHANLLDLVERFQPGAAGGAAASEV</sequence>
<accession>A0A2T7E1F7</accession>
<evidence type="ECO:0000256" key="5">
    <source>
        <dbReference type="SAM" id="MobiDB-lite"/>
    </source>
</evidence>
<evidence type="ECO:0000256" key="4">
    <source>
        <dbReference type="RuleBase" id="RU362057"/>
    </source>
</evidence>
<dbReference type="Gramene" id="PUZ61685">
    <property type="protein sequence ID" value="PUZ61685"/>
    <property type="gene ID" value="GQ55_4G297100"/>
</dbReference>
<reference evidence="6 7" key="1">
    <citation type="submission" date="2018-04" db="EMBL/GenBank/DDBJ databases">
        <title>WGS assembly of Panicum hallii var. hallii HAL2.</title>
        <authorList>
            <person name="Lovell J."/>
            <person name="Jenkins J."/>
            <person name="Lowry D."/>
            <person name="Mamidi S."/>
            <person name="Sreedasyam A."/>
            <person name="Weng X."/>
            <person name="Barry K."/>
            <person name="Bonette J."/>
            <person name="Campitelli B."/>
            <person name="Daum C."/>
            <person name="Gordon S."/>
            <person name="Gould B."/>
            <person name="Lipzen A."/>
            <person name="MacQueen A."/>
            <person name="Palacio-Mejia J."/>
            <person name="Plott C."/>
            <person name="Shakirov E."/>
            <person name="Shu S."/>
            <person name="Yoshinaga Y."/>
            <person name="Zane M."/>
            <person name="Rokhsar D."/>
            <person name="Grimwood J."/>
            <person name="Schmutz J."/>
            <person name="Juenger T."/>
        </authorList>
    </citation>
    <scope>NUCLEOTIDE SEQUENCE [LARGE SCALE GENOMIC DNA]</scope>
    <source>
        <strain evidence="7">cv. HAL2</strain>
    </source>
</reference>
<dbReference type="STRING" id="1504633.A0A2T7E1F7"/>
<evidence type="ECO:0000256" key="2">
    <source>
        <dbReference type="ARBA" id="ARBA00022679"/>
    </source>
</evidence>
<dbReference type="CDD" id="cd03784">
    <property type="entry name" value="GT1_Gtf-like"/>
    <property type="match status" value="1"/>
</dbReference>
<name>A0A2T7E1F7_9POAL</name>
<dbReference type="Proteomes" id="UP000244336">
    <property type="component" value="Chromosome 4"/>
</dbReference>
<dbReference type="PANTHER" id="PTHR48047:SF223">
    <property type="entry name" value="GLYCOSYLTRANSFERASE"/>
    <property type="match status" value="1"/>
</dbReference>
<evidence type="ECO:0000256" key="1">
    <source>
        <dbReference type="ARBA" id="ARBA00009995"/>
    </source>
</evidence>
<comment type="similarity">
    <text evidence="1 3">Belongs to the UDP-glycosyltransferase family.</text>
</comment>
<keyword evidence="3" id="KW-0328">Glycosyltransferase</keyword>